<evidence type="ECO:0000313" key="1">
    <source>
        <dbReference type="EMBL" id="MDN3203993.1"/>
    </source>
</evidence>
<gene>
    <name evidence="1" type="ORF">QVH07_07525</name>
</gene>
<dbReference type="Gene3D" id="3.10.180.10">
    <property type="entry name" value="2,3-Dihydroxybiphenyl 1,2-Dioxygenase, domain 1"/>
    <property type="match status" value="1"/>
</dbReference>
<dbReference type="InterPro" id="IPR029068">
    <property type="entry name" value="Glyas_Bleomycin-R_OHBP_Dase"/>
</dbReference>
<sequence length="121" mass="14478">MITARSLRTFLGSKNYQRSISFYERMGFDIRPVGPKMSVVRVSKTLFFYLQDYYVKDWCENSMIFLEVEDLEMHWKEIQSKNLPSEFPEVRVSQIQHADWGSEYFIHDPSGILWHIGIFKE</sequence>
<accession>A0ABT7YBV0</accession>
<name>A0ABT7YBV0_9BACT</name>
<dbReference type="RefSeq" id="WP_289999549.1">
    <property type="nucleotide sequence ID" value="NZ_JAUEPH010000003.1"/>
</dbReference>
<organism evidence="1 2">
    <name type="scientific">Algoriphagus sediminis</name>
    <dbReference type="NCBI Taxonomy" id="3057113"/>
    <lineage>
        <taxon>Bacteria</taxon>
        <taxon>Pseudomonadati</taxon>
        <taxon>Bacteroidota</taxon>
        <taxon>Cytophagia</taxon>
        <taxon>Cytophagales</taxon>
        <taxon>Cyclobacteriaceae</taxon>
        <taxon>Algoriphagus</taxon>
    </lineage>
</organism>
<dbReference type="SUPFAM" id="SSF54593">
    <property type="entry name" value="Glyoxalase/Bleomycin resistance protein/Dihydroxybiphenyl dioxygenase"/>
    <property type="match status" value="1"/>
</dbReference>
<protein>
    <submittedName>
        <fullName evidence="1">Glyoxalase</fullName>
    </submittedName>
</protein>
<keyword evidence="2" id="KW-1185">Reference proteome</keyword>
<reference evidence="1" key="1">
    <citation type="submission" date="2023-06" db="EMBL/GenBank/DDBJ databases">
        <title>Robiginitalea aurantiacus sp. nov. and Algoriphagus sediminis sp. nov., isolated from coastal sediment.</title>
        <authorList>
            <person name="Zhou Z.Y."/>
            <person name="An J."/>
            <person name="Jia Y.W."/>
            <person name="Du Z.J."/>
        </authorList>
    </citation>
    <scope>NUCLEOTIDE SEQUENCE</scope>
    <source>
        <strain evidence="1">C2-7</strain>
    </source>
</reference>
<proteinExistence type="predicted"/>
<comment type="caution">
    <text evidence="1">The sequence shown here is derived from an EMBL/GenBank/DDBJ whole genome shotgun (WGS) entry which is preliminary data.</text>
</comment>
<evidence type="ECO:0000313" key="2">
    <source>
        <dbReference type="Proteomes" id="UP001171916"/>
    </source>
</evidence>
<dbReference type="Proteomes" id="UP001171916">
    <property type="component" value="Unassembled WGS sequence"/>
</dbReference>
<dbReference type="EMBL" id="JAUEPH010000003">
    <property type="protein sequence ID" value="MDN3203993.1"/>
    <property type="molecule type" value="Genomic_DNA"/>
</dbReference>